<keyword evidence="2" id="KW-0472">Membrane</keyword>
<evidence type="ECO:0000259" key="3">
    <source>
        <dbReference type="Pfam" id="PF00078"/>
    </source>
</evidence>
<dbReference type="InterPro" id="IPR000477">
    <property type="entry name" value="RT_dom"/>
</dbReference>
<feature type="region of interest" description="Disordered" evidence="1">
    <location>
        <begin position="249"/>
        <end position="320"/>
    </location>
</feature>
<sequence>MYMFTYMHLKRWATALRVLAHTLEYARVCSSTLEYARVRSSVLEYARACSSTLEFARVCSGIFCGYADRPLVEITLAAVEACLLHGPARSPQGSALQAPVKGGRGWLWSCGILCIAIGIVTGGFSFSMKPDGDQLAKAGAQQSDRCMELYALQWVADGSNQPHSGLLGVRIGEAANPGPGAASATASRGREQMTQDALQTIVQLLLSMITVLAGENLAIKSQLAGIQTLMKNMTGGFADEVEPPVRRVSFDDTAGQSGNDGFQMVSRRRPRKNQSPAEAETTKGGGKTKSFADVVGAGLSTGKGKGKGVPQPPKGQGKAAKAPADALMMMLTGASAKCSARLVWADSDGKLKLRARHAAAHLQVQHAPTAAKAVPAGEATTTVRIVFGKLFLEESDWTRASSAPKAAVQRWVRGTLKAELHGAVKDAWGFAQETRLGNPAVVGLIHVPVKVVETLLGSSGDGGVFLEPAGREHNVNCMIEWVEAQEKEAWPAMLKRALEAAPRYGAFLGKRQIGLCTEAGTAPVKGFVRYFTMQGTPVEWSDGVVAELVKEQNGIEEAAVVKKTLRKGIEAAQGQAGMEVPECGWCTGPVKHWVQKKQRHIDNFHVDLKAELNLKTKSLVLVPYNRDTCVWKCPVAGCGLGISATETEPDARLRARKHHGDTYHPDEPKDLFLLERGTVEGAKKATTAKLAAGVAKRLHQLKAGKAGDHDVRARTGLRRALAEADTETAWRLLSAAAEASLAVETAPAAKPRGAPGRPYLAEVHFGKTASVQTLRERKLRRAACRVAAAMEGGDNAGEAKLNCYPQHLADVYSDLGEVVRLQGPALLTFLQEKAAEEEKRANRARLARWVKASCAEKPTSFEDFAADPDLQAKVEAAAVEWQHLWSRHRRHGVALRQLLTELQLDRAGHRAPPLRLEGHALLRRARATAKRVWNSILDGASIPAAWTQVRICLIRKGDGGLRPLAIAALAWRLGAACLVQLLGDWIRRVFPEELYGGLPGKSVDDVHAELTHDLYVQRGGGPLAGCKADVRKCFDGASPYLAVDCLRALGAPQALLDVICRFYAQHERWLMVDGVSTQRPLLDCHALLQGCPLSPLCLNAMMVVWLKTVQREDTGVKLATFIDDRTLWLRKRRGAARAIQRAMAAGAVADQALGFTLHPEKLESFGTTQKVCESLHEFSDTVGVPQFTFKLLGIPYNTSRAAPVATEGIAPSLQVGCALAQATWKGAIERAAWGGSIPRGRSAALAWLGVVGLDLLPEYVCAETAIVREHRRLHVQRHREEATYTAAAFRAAGWQRGAGDIWTTRHGSFRAGTVSAAGLRRQLRLAWARKLLLADPKTKEAGGFAGDFDLAHHVAVGAPVEGYKARVMAGAAADARHLTKKGEDVAQWKCSCGFAGPSRTHLTFHCPLREWTLPARSTLEQRLLLALGPAPPRWPVADYDGEFRRVAGHLAVLAEYEVHYVATDGGCLLARGADFQQRAAWAVSFGGATFSGLVQGPEQTAAEGERVAVYVLAAALLLHGRRLRLLVDNQAVASRLRGGRTACESGDPWWLWRTIAQATPCLETFWIPSHEEQPLWKAPYGWCSEAACRRLNSLADEAVSHELAPYRAALAACEKDASVRRAWSAAAVASQTAATQEYHDKFVELVRSLPPRPSGRGRRASA</sequence>
<proteinExistence type="predicted"/>
<keyword evidence="2" id="KW-0812">Transmembrane</keyword>
<evidence type="ECO:0000313" key="5">
    <source>
        <dbReference type="Proteomes" id="UP000601435"/>
    </source>
</evidence>
<organism evidence="4 5">
    <name type="scientific">Symbiodinium necroappetens</name>
    <dbReference type="NCBI Taxonomy" id="1628268"/>
    <lineage>
        <taxon>Eukaryota</taxon>
        <taxon>Sar</taxon>
        <taxon>Alveolata</taxon>
        <taxon>Dinophyceae</taxon>
        <taxon>Suessiales</taxon>
        <taxon>Symbiodiniaceae</taxon>
        <taxon>Symbiodinium</taxon>
    </lineage>
</organism>
<dbReference type="InterPro" id="IPR043502">
    <property type="entry name" value="DNA/RNA_pol_sf"/>
</dbReference>
<name>A0A813BZM9_9DINO</name>
<feature type="transmembrane region" description="Helical" evidence="2">
    <location>
        <begin position="106"/>
        <end position="126"/>
    </location>
</feature>
<dbReference type="SUPFAM" id="SSF56672">
    <property type="entry name" value="DNA/RNA polymerases"/>
    <property type="match status" value="1"/>
</dbReference>
<dbReference type="OrthoDB" id="446657at2759"/>
<evidence type="ECO:0000256" key="2">
    <source>
        <dbReference type="SAM" id="Phobius"/>
    </source>
</evidence>
<protein>
    <submittedName>
        <fullName evidence="4">Pol protein</fullName>
    </submittedName>
</protein>
<accession>A0A813BZM9</accession>
<evidence type="ECO:0000313" key="4">
    <source>
        <dbReference type="EMBL" id="CAE7927494.1"/>
    </source>
</evidence>
<evidence type="ECO:0000256" key="1">
    <source>
        <dbReference type="SAM" id="MobiDB-lite"/>
    </source>
</evidence>
<reference evidence="4" key="1">
    <citation type="submission" date="2021-02" db="EMBL/GenBank/DDBJ databases">
        <authorList>
            <person name="Dougan E. K."/>
            <person name="Rhodes N."/>
            <person name="Thang M."/>
            <person name="Chan C."/>
        </authorList>
    </citation>
    <scope>NUCLEOTIDE SEQUENCE</scope>
</reference>
<dbReference type="Proteomes" id="UP000601435">
    <property type="component" value="Unassembled WGS sequence"/>
</dbReference>
<gene>
    <name evidence="4" type="primary">pol</name>
    <name evidence="4" type="ORF">SNEC2469_LOCUS32164</name>
</gene>
<keyword evidence="5" id="KW-1185">Reference proteome</keyword>
<feature type="domain" description="Reverse transcriptase" evidence="3">
    <location>
        <begin position="954"/>
        <end position="1166"/>
    </location>
</feature>
<dbReference type="EMBL" id="CAJNJA010080397">
    <property type="protein sequence ID" value="CAE7927494.1"/>
    <property type="molecule type" value="Genomic_DNA"/>
</dbReference>
<dbReference type="Pfam" id="PF00078">
    <property type="entry name" value="RVT_1"/>
    <property type="match status" value="1"/>
</dbReference>
<comment type="caution">
    <text evidence="4">The sequence shown here is derived from an EMBL/GenBank/DDBJ whole genome shotgun (WGS) entry which is preliminary data.</text>
</comment>
<keyword evidence="2" id="KW-1133">Transmembrane helix</keyword>